<evidence type="ECO:0000313" key="2">
    <source>
        <dbReference type="Proteomes" id="UP000823615"/>
    </source>
</evidence>
<evidence type="ECO:0000313" key="1">
    <source>
        <dbReference type="EMBL" id="MBO8437238.1"/>
    </source>
</evidence>
<sequence length="78" mass="8984">MADNIVDAFLLMIDENDEARKELDRRIMEYPGDTSEITKNVLIPFAAEYGFMITVEDVDLYNGFISDGSEVPEHLRRK</sequence>
<reference evidence="1" key="2">
    <citation type="journal article" date="2021" name="PeerJ">
        <title>Extensive microbial diversity within the chicken gut microbiome revealed by metagenomics and culture.</title>
        <authorList>
            <person name="Gilroy R."/>
            <person name="Ravi A."/>
            <person name="Getino M."/>
            <person name="Pursley I."/>
            <person name="Horton D.L."/>
            <person name="Alikhan N.F."/>
            <person name="Baker D."/>
            <person name="Gharbi K."/>
            <person name="Hall N."/>
            <person name="Watson M."/>
            <person name="Adriaenssens E.M."/>
            <person name="Foster-Nyarko E."/>
            <person name="Jarju S."/>
            <person name="Secka A."/>
            <person name="Antonio M."/>
            <person name="Oren A."/>
            <person name="Chaudhuri R.R."/>
            <person name="La Ragione R."/>
            <person name="Hildebrand F."/>
            <person name="Pallen M.J."/>
        </authorList>
    </citation>
    <scope>NUCLEOTIDE SEQUENCE</scope>
    <source>
        <strain evidence="1">7293</strain>
    </source>
</reference>
<comment type="caution">
    <text evidence="1">The sequence shown here is derived from an EMBL/GenBank/DDBJ whole genome shotgun (WGS) entry which is preliminary data.</text>
</comment>
<proteinExistence type="predicted"/>
<dbReference type="AlphaFoldDB" id="A0A9D9E132"/>
<gene>
    <name evidence="1" type="ORF">IAA97_09740</name>
</gene>
<accession>A0A9D9E132</accession>
<evidence type="ECO:0008006" key="3">
    <source>
        <dbReference type="Google" id="ProtNLM"/>
    </source>
</evidence>
<organism evidence="1 2">
    <name type="scientific">Candidatus Ornithospirochaeta stercoripullorum</name>
    <dbReference type="NCBI Taxonomy" id="2840899"/>
    <lineage>
        <taxon>Bacteria</taxon>
        <taxon>Pseudomonadati</taxon>
        <taxon>Spirochaetota</taxon>
        <taxon>Spirochaetia</taxon>
        <taxon>Spirochaetales</taxon>
        <taxon>Spirochaetaceae</taxon>
        <taxon>Spirochaetaceae incertae sedis</taxon>
        <taxon>Candidatus Ornithospirochaeta</taxon>
    </lineage>
</organism>
<dbReference type="EMBL" id="JADIMT010000109">
    <property type="protein sequence ID" value="MBO8437238.1"/>
    <property type="molecule type" value="Genomic_DNA"/>
</dbReference>
<name>A0A9D9E132_9SPIO</name>
<dbReference type="Proteomes" id="UP000823615">
    <property type="component" value="Unassembled WGS sequence"/>
</dbReference>
<protein>
    <recommendedName>
        <fullName evidence="3">Nif11 domain-containing protein</fullName>
    </recommendedName>
</protein>
<reference evidence="1" key="1">
    <citation type="submission" date="2020-10" db="EMBL/GenBank/DDBJ databases">
        <authorList>
            <person name="Gilroy R."/>
        </authorList>
    </citation>
    <scope>NUCLEOTIDE SEQUENCE</scope>
    <source>
        <strain evidence="1">7293</strain>
    </source>
</reference>